<dbReference type="InterPro" id="IPR036397">
    <property type="entry name" value="RNaseH_sf"/>
</dbReference>
<dbReference type="Gene3D" id="3.30.420.10">
    <property type="entry name" value="Ribonuclease H-like superfamily/Ribonuclease H"/>
    <property type="match status" value="1"/>
</dbReference>
<keyword evidence="1" id="KW-0479">Metal-binding</keyword>
<dbReference type="InterPro" id="IPR013103">
    <property type="entry name" value="RVT_2"/>
</dbReference>
<gene>
    <name evidence="4" type="ORF">Tci_651037</name>
</gene>
<dbReference type="SUPFAM" id="SSF53098">
    <property type="entry name" value="Ribonuclease H-like"/>
    <property type="match status" value="1"/>
</dbReference>
<dbReference type="InterPro" id="IPR039537">
    <property type="entry name" value="Retrotran_Ty1/copia-like"/>
</dbReference>
<feature type="domain" description="Reverse transcriptase Ty1/copia-type" evidence="3">
    <location>
        <begin position="424"/>
        <end position="491"/>
    </location>
</feature>
<dbReference type="EMBL" id="BKCJ010488458">
    <property type="protein sequence ID" value="GFA79065.1"/>
    <property type="molecule type" value="Genomic_DNA"/>
</dbReference>
<accession>A0A699K6A1</accession>
<dbReference type="InterPro" id="IPR012337">
    <property type="entry name" value="RNaseH-like_sf"/>
</dbReference>
<proteinExistence type="predicted"/>
<dbReference type="GO" id="GO:0016787">
    <property type="term" value="F:hydrolase activity"/>
    <property type="evidence" value="ECO:0007669"/>
    <property type="project" value="UniProtKB-KW"/>
</dbReference>
<evidence type="ECO:0000256" key="2">
    <source>
        <dbReference type="ARBA" id="ARBA00022801"/>
    </source>
</evidence>
<evidence type="ECO:0000256" key="1">
    <source>
        <dbReference type="ARBA" id="ARBA00022723"/>
    </source>
</evidence>
<evidence type="ECO:0000259" key="3">
    <source>
        <dbReference type="Pfam" id="PF07727"/>
    </source>
</evidence>
<name>A0A699K6A1_TANCI</name>
<dbReference type="Pfam" id="PF07727">
    <property type="entry name" value="RVT_2"/>
    <property type="match status" value="1"/>
</dbReference>
<dbReference type="AlphaFoldDB" id="A0A699K6A1"/>
<comment type="caution">
    <text evidence="4">The sequence shown here is derived from an EMBL/GenBank/DDBJ whole genome shotgun (WGS) entry which is preliminary data.</text>
</comment>
<dbReference type="GO" id="GO:0003676">
    <property type="term" value="F:nucleic acid binding"/>
    <property type="evidence" value="ECO:0007669"/>
    <property type="project" value="InterPro"/>
</dbReference>
<dbReference type="GO" id="GO:0046872">
    <property type="term" value="F:metal ion binding"/>
    <property type="evidence" value="ECO:0007669"/>
    <property type="project" value="UniProtKB-KW"/>
</dbReference>
<evidence type="ECO:0000313" key="4">
    <source>
        <dbReference type="EMBL" id="GFA79065.1"/>
    </source>
</evidence>
<keyword evidence="2" id="KW-0378">Hydrolase</keyword>
<organism evidence="4">
    <name type="scientific">Tanacetum cinerariifolium</name>
    <name type="common">Dalmatian daisy</name>
    <name type="synonym">Chrysanthemum cinerariifolium</name>
    <dbReference type="NCBI Taxonomy" id="118510"/>
    <lineage>
        <taxon>Eukaryota</taxon>
        <taxon>Viridiplantae</taxon>
        <taxon>Streptophyta</taxon>
        <taxon>Embryophyta</taxon>
        <taxon>Tracheophyta</taxon>
        <taxon>Spermatophyta</taxon>
        <taxon>Magnoliopsida</taxon>
        <taxon>eudicotyledons</taxon>
        <taxon>Gunneridae</taxon>
        <taxon>Pentapetalae</taxon>
        <taxon>asterids</taxon>
        <taxon>campanulids</taxon>
        <taxon>Asterales</taxon>
        <taxon>Asteraceae</taxon>
        <taxon>Asteroideae</taxon>
        <taxon>Anthemideae</taxon>
        <taxon>Anthemidinae</taxon>
        <taxon>Tanacetum</taxon>
    </lineage>
</organism>
<dbReference type="PANTHER" id="PTHR42648:SF18">
    <property type="entry name" value="RETROTRANSPOSON, UNCLASSIFIED-LIKE PROTEIN"/>
    <property type="match status" value="1"/>
</dbReference>
<sequence>MTIKKVYYVEGLGHNLFSVGQFCDKGLEVAFRKSTCFVQNEDGVDLLTGLPKMKFEKDHLCSACEQEKIHQKHHKSKMAFALNKPLYLLHMDLCGSIRVESINGKQYVLVVVDDYLRYTWRVRTDNGTEFKTKLLLSSLMRCYLLNDYEDVGKLKAKGDIGVFVGYSKESVAFRISTNELEKSSNPSVSQVSKMSKKDLDDLFHNFYDEYFDSSKIMKSSTTNVKTSNVEIPSHKEDVFHEVSESFQREFSSSSLNDDVQQSLEEVILPQTNTQSISNNMTPNVDEASTSHNVFNERFDDAYFEASTSFHDPSNVNTFYQPYPHEKKWTKDHPLHKIIGDPKSSVRTRGQLANSCLFSCLLSFIEPANVAEALKDIDWVSAMKDELDQFARLKVLRLVPRPKGKTIIKTKWIFKNKKDESSLDFTVFQMDVKTAFLNRILKEEVYVGQPLGFVSKQYPDHVYALDKALYGLKQAPRAWYDVLSQFLIDSGF</sequence>
<reference evidence="4" key="1">
    <citation type="journal article" date="2019" name="Sci. Rep.">
        <title>Draft genome of Tanacetum cinerariifolium, the natural source of mosquito coil.</title>
        <authorList>
            <person name="Yamashiro T."/>
            <person name="Shiraishi A."/>
            <person name="Satake H."/>
            <person name="Nakayama K."/>
        </authorList>
    </citation>
    <scope>NUCLEOTIDE SEQUENCE</scope>
</reference>
<protein>
    <recommendedName>
        <fullName evidence="3">Reverse transcriptase Ty1/copia-type domain-containing protein</fullName>
    </recommendedName>
</protein>
<dbReference type="PANTHER" id="PTHR42648">
    <property type="entry name" value="TRANSPOSASE, PUTATIVE-RELATED"/>
    <property type="match status" value="1"/>
</dbReference>